<keyword evidence="3" id="KW-0233">DNA recombination</keyword>
<dbReference type="InterPro" id="IPR002104">
    <property type="entry name" value="Integrase_catalytic"/>
</dbReference>
<name>Q7WSZ6_9BACE</name>
<reference evidence="5" key="1">
    <citation type="journal article" date="2003" name="Appl. Environ. Microbiol.">
        <title>Identification of a new ribosomal protection type of tetracycline resistance gene, tet(36), from swine manure pits.</title>
        <authorList>
            <person name="Whittle G."/>
            <person name="Whitehead T.R."/>
            <person name="Hamburger N."/>
            <person name="Shoemaker N.B."/>
            <person name="Cotta M.A."/>
            <person name="Salyers A.A."/>
        </authorList>
    </citation>
    <scope>NUCLEOTIDE SEQUENCE</scope>
</reference>
<organism evidence="5">
    <name type="scientific">Bacteroides coprosuis</name>
    <dbReference type="NCBI Taxonomy" id="151276"/>
    <lineage>
        <taxon>Bacteria</taxon>
        <taxon>Pseudomonadati</taxon>
        <taxon>Bacteroidota</taxon>
        <taxon>Bacteroidia</taxon>
        <taxon>Bacteroidales</taxon>
        <taxon>Bacteroidaceae</taxon>
        <taxon>Bacteroides</taxon>
    </lineage>
</organism>
<sequence>MILMYATAARINEILSIKIEDIHIEVDKPYITVVGKGGKIRTLYLLPKAISHLKAYIREFHGVKSPNEAYLFYSRNHGIYGKLSDVAVNKQLKKHADAARLSCKEVPDNMHAHIFRHAKATHWMDDGMQIVQISYLLGHSNLNTTMKYLDITTEQEIRALETLHDEGSNKIKRNWKGRMDDLVDKMGLISIK</sequence>
<comment type="similarity">
    <text evidence="1">Belongs to the 'phage' integrase family.</text>
</comment>
<feature type="domain" description="Tyr recombinase" evidence="4">
    <location>
        <begin position="1"/>
        <end position="162"/>
    </location>
</feature>
<evidence type="ECO:0000313" key="5">
    <source>
        <dbReference type="EMBL" id="CAD55723.1"/>
    </source>
</evidence>
<dbReference type="SUPFAM" id="SSF56349">
    <property type="entry name" value="DNA breaking-rejoining enzymes"/>
    <property type="match status" value="1"/>
</dbReference>
<evidence type="ECO:0000256" key="1">
    <source>
        <dbReference type="ARBA" id="ARBA00008857"/>
    </source>
</evidence>
<evidence type="ECO:0000256" key="3">
    <source>
        <dbReference type="ARBA" id="ARBA00023172"/>
    </source>
</evidence>
<dbReference type="PROSITE" id="PS51898">
    <property type="entry name" value="TYR_RECOMBINASE"/>
    <property type="match status" value="1"/>
</dbReference>
<dbReference type="Pfam" id="PF00589">
    <property type="entry name" value="Phage_integrase"/>
    <property type="match status" value="1"/>
</dbReference>
<evidence type="ECO:0000259" key="4">
    <source>
        <dbReference type="PROSITE" id="PS51898"/>
    </source>
</evidence>
<dbReference type="InterPro" id="IPR013762">
    <property type="entry name" value="Integrase-like_cat_sf"/>
</dbReference>
<evidence type="ECO:0000256" key="2">
    <source>
        <dbReference type="ARBA" id="ARBA00023125"/>
    </source>
</evidence>
<protein>
    <submittedName>
        <fullName evidence="5">Putative integrase</fullName>
    </submittedName>
</protein>
<accession>Q7WSZ6</accession>
<dbReference type="PANTHER" id="PTHR30349">
    <property type="entry name" value="PHAGE INTEGRASE-RELATED"/>
    <property type="match status" value="1"/>
</dbReference>
<dbReference type="Gene3D" id="1.10.443.10">
    <property type="entry name" value="Intergrase catalytic core"/>
    <property type="match status" value="1"/>
</dbReference>
<dbReference type="AlphaFoldDB" id="Q7WSZ6"/>
<dbReference type="GO" id="GO:0015074">
    <property type="term" value="P:DNA integration"/>
    <property type="evidence" value="ECO:0007669"/>
    <property type="project" value="InterPro"/>
</dbReference>
<keyword evidence="2" id="KW-0238">DNA-binding</keyword>
<dbReference type="EMBL" id="AJ514254">
    <property type="protein sequence ID" value="CAD55723.1"/>
    <property type="molecule type" value="Genomic_DNA"/>
</dbReference>
<dbReference type="PANTHER" id="PTHR30349:SF41">
    <property type="entry name" value="INTEGRASE_RECOMBINASE PROTEIN MJ0367-RELATED"/>
    <property type="match status" value="1"/>
</dbReference>
<dbReference type="InterPro" id="IPR011010">
    <property type="entry name" value="DNA_brk_join_enz"/>
</dbReference>
<proteinExistence type="inferred from homology"/>
<dbReference type="InterPro" id="IPR050090">
    <property type="entry name" value="Tyrosine_recombinase_XerCD"/>
</dbReference>
<gene>
    <name evidence="5" type="primary">intPC</name>
</gene>
<dbReference type="GO" id="GO:0006310">
    <property type="term" value="P:DNA recombination"/>
    <property type="evidence" value="ECO:0007669"/>
    <property type="project" value="UniProtKB-KW"/>
</dbReference>
<dbReference type="GO" id="GO:0003677">
    <property type="term" value="F:DNA binding"/>
    <property type="evidence" value="ECO:0007669"/>
    <property type="project" value="UniProtKB-KW"/>
</dbReference>